<dbReference type="InterPro" id="IPR019775">
    <property type="entry name" value="WD40_repeat_CS"/>
</dbReference>
<dbReference type="InterPro" id="IPR020472">
    <property type="entry name" value="WD40_PAC1"/>
</dbReference>
<dbReference type="STRING" id="3880.G7ZWE5"/>
<dbReference type="SMART" id="SM00320">
    <property type="entry name" value="WD40"/>
    <property type="match status" value="6"/>
</dbReference>
<proteinExistence type="predicted"/>
<dbReference type="EnsemblPlants" id="AES58738">
    <property type="protein sequence ID" value="AES58738"/>
    <property type="gene ID" value="MTR_1g007740"/>
</dbReference>
<dbReference type="InterPro" id="IPR001680">
    <property type="entry name" value="WD40_rpt"/>
</dbReference>
<dbReference type="SUPFAM" id="SSF50978">
    <property type="entry name" value="WD40 repeat-like"/>
    <property type="match status" value="1"/>
</dbReference>
<feature type="repeat" description="WD" evidence="3">
    <location>
        <begin position="399"/>
        <end position="431"/>
    </location>
</feature>
<reference evidence="4 6" key="2">
    <citation type="journal article" date="2014" name="BMC Genomics">
        <title>An improved genome release (version Mt4.0) for the model legume Medicago truncatula.</title>
        <authorList>
            <person name="Tang H."/>
            <person name="Krishnakumar V."/>
            <person name="Bidwell S."/>
            <person name="Rosen B."/>
            <person name="Chan A."/>
            <person name="Zhou S."/>
            <person name="Gentzbittel L."/>
            <person name="Childs K.L."/>
            <person name="Yandell M."/>
            <person name="Gundlach H."/>
            <person name="Mayer K.F."/>
            <person name="Schwartz D.C."/>
            <person name="Town C.D."/>
        </authorList>
    </citation>
    <scope>GENOME REANNOTATION</scope>
    <source>
        <strain evidence="5 6">cv. Jemalong A17</strain>
    </source>
</reference>
<evidence type="ECO:0000313" key="4">
    <source>
        <dbReference type="EMBL" id="AES58738.1"/>
    </source>
</evidence>
<name>G7ZWE5_MEDTR</name>
<dbReference type="PROSITE" id="PS50294">
    <property type="entry name" value="WD_REPEATS_REGION"/>
    <property type="match status" value="3"/>
</dbReference>
<evidence type="ECO:0000313" key="5">
    <source>
        <dbReference type="EnsemblPlants" id="AES58738"/>
    </source>
</evidence>
<dbReference type="InterPro" id="IPR036322">
    <property type="entry name" value="WD40_repeat_dom_sf"/>
</dbReference>
<sequence>MARFSEEEFQFFDAQDDIVSISDANGVADNHEVDSGPPLGDGLLRDFGYEWWTRSPGSVRERRSKFIKWMELSLDQKNLENSVDGSSYEREDEINRMKDGGSSVTKSNGFMEDFFSSRLSMSCLSSMNSSEFGALVENSACQDRNDGGEVGLDQLVVSDESVNAAEVSSTSYQHEFGEEFEETGVFEPWTKRVKKSWLRKLRSMTCMMDVQQGESDNRKHEDGVSFSDCRIQRVKVRQCKKQRKELSALYMGQDIQAHEGPIFTMKFSPDGQYLASAGEDGIVRLWQVVEDERHNEIDIPEVDTSCIYFTVNDLSELTPLFMDKDKITNVKTLKKTSDSACIIFPPKVFRLMEKPLHEFHGHGGEILDLSWSKNNYLLSSSVDKTVRLWQVGHDCCLKVFSHSNYVTCIQFNPVDDDYFISGSIDGKVRIWGIPDCHVVDWTDVKEIVTAVCYRPDGQVGIIGSMTGNCRFYNVSDNQLRMQSQLCLLGKKKSSGRGITGFQFLPQDFNKVMVTCDDSQVRIIEGLNVVEKFKGLNAGSLMSASFTSDGKHILSACEDSNVYLWNVSDNESRSTKAKKIKSCERFFSNASVAVPWGGLKSDNIENSKKLDVLNKRPPQAVCLDPPSSFSLSQDFYLNSIPKGSATYPEEKLPTSSPKSKKSSLHKSAYKFLKSSCKSTSNCHAWGLVIVTAGWDGRIKSFHNYGLPTYEVSFSSIMDLLRHVVLGKLLAANVLQDSEATFNVDSIKRITEQAAVKGQTLKKTAVSIIADFQLFELPLSDFRGFR</sequence>
<gene>
    <name evidence="4" type="ordered locus">MTR_1g007740</name>
</gene>
<evidence type="ECO:0000256" key="2">
    <source>
        <dbReference type="ARBA" id="ARBA00022737"/>
    </source>
</evidence>
<keyword evidence="6" id="KW-1185">Reference proteome</keyword>
<evidence type="ECO:0000256" key="3">
    <source>
        <dbReference type="PROSITE-ProRule" id="PRU00221"/>
    </source>
</evidence>
<dbReference type="AlphaFoldDB" id="G7ZWE5"/>
<protein>
    <submittedName>
        <fullName evidence="4">Transducin/WD40 repeat protein</fullName>
    </submittedName>
</protein>
<dbReference type="eggNOG" id="KOG0283">
    <property type="taxonomic scope" value="Eukaryota"/>
</dbReference>
<dbReference type="PROSITE" id="PS50082">
    <property type="entry name" value="WD_REPEATS_2"/>
    <property type="match status" value="4"/>
</dbReference>
<keyword evidence="2" id="KW-0677">Repeat</keyword>
<dbReference type="Gene3D" id="2.130.10.10">
    <property type="entry name" value="YVTN repeat-like/Quinoprotein amine dehydrogenase"/>
    <property type="match status" value="2"/>
</dbReference>
<dbReference type="PANTHER" id="PTHR14221:SF57">
    <property type="entry name" value="TRANSDUCIN_WD40 REPEAT-LIKE SUPERFAMILY PROTEIN"/>
    <property type="match status" value="1"/>
</dbReference>
<dbReference type="PRINTS" id="PR00320">
    <property type="entry name" value="GPROTEINBRPT"/>
</dbReference>
<dbReference type="InterPro" id="IPR040324">
    <property type="entry name" value="WDR44/Dgr2"/>
</dbReference>
<feature type="repeat" description="WD" evidence="3">
    <location>
        <begin position="359"/>
        <end position="391"/>
    </location>
</feature>
<evidence type="ECO:0000256" key="1">
    <source>
        <dbReference type="ARBA" id="ARBA00022574"/>
    </source>
</evidence>
<dbReference type="PROSITE" id="PS00678">
    <property type="entry name" value="WD_REPEATS_1"/>
    <property type="match status" value="1"/>
</dbReference>
<reference evidence="5" key="3">
    <citation type="submission" date="2015-04" db="UniProtKB">
        <authorList>
            <consortium name="EnsemblPlants"/>
        </authorList>
    </citation>
    <scope>IDENTIFICATION</scope>
    <source>
        <strain evidence="5">cv. Jemalong A17</strain>
    </source>
</reference>
<feature type="repeat" description="WD" evidence="3">
    <location>
        <begin position="540"/>
        <end position="574"/>
    </location>
</feature>
<dbReference type="PaxDb" id="3880-AES58738"/>
<keyword evidence="1 3" id="KW-0853">WD repeat</keyword>
<dbReference type="HOGENOM" id="CLU_009835_1_1_1"/>
<dbReference type="InterPro" id="IPR015943">
    <property type="entry name" value="WD40/YVTN_repeat-like_dom_sf"/>
</dbReference>
<dbReference type="Proteomes" id="UP000002051">
    <property type="component" value="Unassembled WGS sequence"/>
</dbReference>
<evidence type="ECO:0000313" key="6">
    <source>
        <dbReference type="Proteomes" id="UP000002051"/>
    </source>
</evidence>
<accession>G7ZWE5</accession>
<organism evidence="4 6">
    <name type="scientific">Medicago truncatula</name>
    <name type="common">Barrel medic</name>
    <name type="synonym">Medicago tribuloides</name>
    <dbReference type="NCBI Taxonomy" id="3880"/>
    <lineage>
        <taxon>Eukaryota</taxon>
        <taxon>Viridiplantae</taxon>
        <taxon>Streptophyta</taxon>
        <taxon>Embryophyta</taxon>
        <taxon>Tracheophyta</taxon>
        <taxon>Spermatophyta</taxon>
        <taxon>Magnoliopsida</taxon>
        <taxon>eudicotyledons</taxon>
        <taxon>Gunneridae</taxon>
        <taxon>Pentapetalae</taxon>
        <taxon>rosids</taxon>
        <taxon>fabids</taxon>
        <taxon>Fabales</taxon>
        <taxon>Fabaceae</taxon>
        <taxon>Papilionoideae</taxon>
        <taxon>50 kb inversion clade</taxon>
        <taxon>NPAAA clade</taxon>
        <taxon>Hologalegina</taxon>
        <taxon>IRL clade</taxon>
        <taxon>Trifolieae</taxon>
        <taxon>Medicago</taxon>
    </lineage>
</organism>
<dbReference type="PANTHER" id="PTHR14221">
    <property type="entry name" value="WD REPEAT DOMAIN 44"/>
    <property type="match status" value="1"/>
</dbReference>
<dbReference type="EMBL" id="CM001217">
    <property type="protein sequence ID" value="AES58738.1"/>
    <property type="molecule type" value="Genomic_DNA"/>
</dbReference>
<feature type="repeat" description="WD" evidence="3">
    <location>
        <begin position="255"/>
        <end position="296"/>
    </location>
</feature>
<reference evidence="4 6" key="1">
    <citation type="journal article" date="2011" name="Nature">
        <title>The Medicago genome provides insight into the evolution of rhizobial symbioses.</title>
        <authorList>
            <person name="Young N.D."/>
            <person name="Debelle F."/>
            <person name="Oldroyd G.E."/>
            <person name="Geurts R."/>
            <person name="Cannon S.B."/>
            <person name="Udvardi M.K."/>
            <person name="Benedito V.A."/>
            <person name="Mayer K.F."/>
            <person name="Gouzy J."/>
            <person name="Schoof H."/>
            <person name="Van de Peer Y."/>
            <person name="Proost S."/>
            <person name="Cook D.R."/>
            <person name="Meyers B.C."/>
            <person name="Spannagl M."/>
            <person name="Cheung F."/>
            <person name="De Mita S."/>
            <person name="Krishnakumar V."/>
            <person name="Gundlach H."/>
            <person name="Zhou S."/>
            <person name="Mudge J."/>
            <person name="Bharti A.K."/>
            <person name="Murray J.D."/>
            <person name="Naoumkina M.A."/>
            <person name="Rosen B."/>
            <person name="Silverstein K.A."/>
            <person name="Tang H."/>
            <person name="Rombauts S."/>
            <person name="Zhao P.X."/>
            <person name="Zhou P."/>
            <person name="Barbe V."/>
            <person name="Bardou P."/>
            <person name="Bechner M."/>
            <person name="Bellec A."/>
            <person name="Berger A."/>
            <person name="Berges H."/>
            <person name="Bidwell S."/>
            <person name="Bisseling T."/>
            <person name="Choisne N."/>
            <person name="Couloux A."/>
            <person name="Denny R."/>
            <person name="Deshpande S."/>
            <person name="Dai X."/>
            <person name="Doyle J.J."/>
            <person name="Dudez A.M."/>
            <person name="Farmer A.D."/>
            <person name="Fouteau S."/>
            <person name="Franken C."/>
            <person name="Gibelin C."/>
            <person name="Gish J."/>
            <person name="Goldstein S."/>
            <person name="Gonzalez A.J."/>
            <person name="Green P.J."/>
            <person name="Hallab A."/>
            <person name="Hartog M."/>
            <person name="Hua A."/>
            <person name="Humphray S.J."/>
            <person name="Jeong D.H."/>
            <person name="Jing Y."/>
            <person name="Jocker A."/>
            <person name="Kenton S.M."/>
            <person name="Kim D.J."/>
            <person name="Klee K."/>
            <person name="Lai H."/>
            <person name="Lang C."/>
            <person name="Lin S."/>
            <person name="Macmil S.L."/>
            <person name="Magdelenat G."/>
            <person name="Matthews L."/>
            <person name="McCorrison J."/>
            <person name="Monaghan E.L."/>
            <person name="Mun J.H."/>
            <person name="Najar F.Z."/>
            <person name="Nicholson C."/>
            <person name="Noirot C."/>
            <person name="O'Bleness M."/>
            <person name="Paule C.R."/>
            <person name="Poulain J."/>
            <person name="Prion F."/>
            <person name="Qin B."/>
            <person name="Qu C."/>
            <person name="Retzel E.F."/>
            <person name="Riddle C."/>
            <person name="Sallet E."/>
            <person name="Samain S."/>
            <person name="Samson N."/>
            <person name="Sanders I."/>
            <person name="Saurat O."/>
            <person name="Scarpelli C."/>
            <person name="Schiex T."/>
            <person name="Segurens B."/>
            <person name="Severin A.J."/>
            <person name="Sherrier D.J."/>
            <person name="Shi R."/>
            <person name="Sims S."/>
            <person name="Singer S.R."/>
            <person name="Sinharoy S."/>
            <person name="Sterck L."/>
            <person name="Viollet A."/>
            <person name="Wang B.B."/>
            <person name="Wang K."/>
            <person name="Wang M."/>
            <person name="Wang X."/>
            <person name="Warfsmann J."/>
            <person name="Weissenbach J."/>
            <person name="White D.D."/>
            <person name="White J.D."/>
            <person name="Wiley G.B."/>
            <person name="Wincker P."/>
            <person name="Xing Y."/>
            <person name="Yang L."/>
            <person name="Yao Z."/>
            <person name="Ying F."/>
            <person name="Zhai J."/>
            <person name="Zhou L."/>
            <person name="Zuber A."/>
            <person name="Denarie J."/>
            <person name="Dixon R.A."/>
            <person name="May G.D."/>
            <person name="Schwartz D.C."/>
            <person name="Rogers J."/>
            <person name="Quetier F."/>
            <person name="Town C.D."/>
            <person name="Roe B.A."/>
        </authorList>
    </citation>
    <scope>NUCLEOTIDE SEQUENCE [LARGE SCALE GENOMIC DNA]</scope>
    <source>
        <strain evidence="4">A17</strain>
        <strain evidence="5 6">cv. Jemalong A17</strain>
    </source>
</reference>
<dbReference type="Pfam" id="PF00400">
    <property type="entry name" value="WD40"/>
    <property type="match status" value="4"/>
</dbReference>
<dbReference type="OMA" id="QGDTFWS"/>